<dbReference type="PANTHER" id="PTHR16255">
    <property type="entry name" value="REQUIRED FOR MEIOTIC NUCLEAR DIVISION PROTEIN 1 HOMOLOG"/>
    <property type="match status" value="1"/>
</dbReference>
<comment type="similarity">
    <text evidence="1">Belongs to the RMD1/sif2 family.</text>
</comment>
<evidence type="ECO:0000259" key="3">
    <source>
        <dbReference type="Pfam" id="PF02582"/>
    </source>
</evidence>
<keyword evidence="5" id="KW-1185">Reference proteome</keyword>
<dbReference type="PANTHER" id="PTHR16255:SF1">
    <property type="entry name" value="REQUIRED FOR MEIOTIC NUCLEAR DIVISION PROTEIN 1 HOMOLOG"/>
    <property type="match status" value="1"/>
</dbReference>
<evidence type="ECO:0000256" key="2">
    <source>
        <dbReference type="SAM" id="MobiDB-lite"/>
    </source>
</evidence>
<dbReference type="Proteomes" id="UP001165122">
    <property type="component" value="Unassembled WGS sequence"/>
</dbReference>
<comment type="caution">
    <text evidence="4">The sequence shown here is derived from an EMBL/GenBank/DDBJ whole genome shotgun (WGS) entry which is preliminary data.</text>
</comment>
<dbReference type="EMBL" id="BRXW01000356">
    <property type="protein sequence ID" value="GMH47385.1"/>
    <property type="molecule type" value="Genomic_DNA"/>
</dbReference>
<feature type="compositionally biased region" description="Basic residues" evidence="2">
    <location>
        <begin position="83"/>
        <end position="105"/>
    </location>
</feature>
<reference evidence="5" key="1">
    <citation type="journal article" date="2023" name="Commun. Biol.">
        <title>Genome analysis of Parmales, the sister group of diatoms, reveals the evolutionary specialization of diatoms from phago-mixotrophs to photoautotrophs.</title>
        <authorList>
            <person name="Ban H."/>
            <person name="Sato S."/>
            <person name="Yoshikawa S."/>
            <person name="Yamada K."/>
            <person name="Nakamura Y."/>
            <person name="Ichinomiya M."/>
            <person name="Sato N."/>
            <person name="Blanc-Mathieu R."/>
            <person name="Endo H."/>
            <person name="Kuwata A."/>
            <person name="Ogata H."/>
        </authorList>
    </citation>
    <scope>NUCLEOTIDE SEQUENCE [LARGE SCALE GENOMIC DNA]</scope>
    <source>
        <strain evidence="5">NIES 3700</strain>
    </source>
</reference>
<protein>
    <recommendedName>
        <fullName evidence="3">DUF155 domain-containing protein</fullName>
    </recommendedName>
</protein>
<accession>A0A9W6ZBG4</accession>
<evidence type="ECO:0000313" key="5">
    <source>
        <dbReference type="Proteomes" id="UP001165122"/>
    </source>
</evidence>
<proteinExistence type="inferred from homology"/>
<dbReference type="OrthoDB" id="18302at2759"/>
<dbReference type="AlphaFoldDB" id="A0A9W6ZBG4"/>
<feature type="domain" description="DUF155" evidence="3">
    <location>
        <begin position="171"/>
        <end position="362"/>
    </location>
</feature>
<evidence type="ECO:0000256" key="1">
    <source>
        <dbReference type="ARBA" id="ARBA00008306"/>
    </source>
</evidence>
<feature type="region of interest" description="Disordered" evidence="2">
    <location>
        <begin position="1"/>
        <end position="114"/>
    </location>
</feature>
<dbReference type="InterPro" id="IPR003734">
    <property type="entry name" value="DUF155"/>
</dbReference>
<gene>
    <name evidence="4" type="ORF">TrLO_g2692</name>
</gene>
<evidence type="ECO:0000313" key="4">
    <source>
        <dbReference type="EMBL" id="GMH47385.1"/>
    </source>
</evidence>
<dbReference type="GO" id="GO:0005739">
    <property type="term" value="C:mitochondrion"/>
    <property type="evidence" value="ECO:0007669"/>
    <property type="project" value="UniProtKB-ARBA"/>
</dbReference>
<dbReference type="InterPro" id="IPR051624">
    <property type="entry name" value="RMD1/Sad1-interacting"/>
</dbReference>
<dbReference type="Pfam" id="PF02582">
    <property type="entry name" value="DUF155"/>
    <property type="match status" value="1"/>
</dbReference>
<sequence>MSNLEYGYGSMASVDDPDDVYDTVSDNDAGTTSYDDEGRSLLPSTPPSSRPPQSFNNGVGGGGATISHHRGVGVSSATTVLSPHRRLRHKGGTKHKTGRTRKNRSRSMSEGGLSGGDTFRRLSAYSAYAKFNLRKLIEGGLEVGDGGRWDFNMYGKDEVVHFFEEARGVDVFVYSYGCVVFWGMVKKEERSFIDYLGRAGGGEQKRTEEEMIECSDSFLFLVGLGEGGGGVGVGGGGGGGGGGALKIKNDKLYLNSGGEGLKLSLSFILAQSCNLFVFEDKLETTIADTKPFPESLQKTGEIGLSQNEIRKMMGRVYLERCEMLLYSDVLDTPEYLWYDDRYENSYQQMKEYLDFNVRIQNLHTRMQVLDDLLQLLNTLADSSHASHLEWIIIWLIVIEVVVQIGWNMIVKDLDAFGWFPRSEEDDMYE</sequence>
<organism evidence="4 5">
    <name type="scientific">Triparma laevis f. longispina</name>
    <dbReference type="NCBI Taxonomy" id="1714387"/>
    <lineage>
        <taxon>Eukaryota</taxon>
        <taxon>Sar</taxon>
        <taxon>Stramenopiles</taxon>
        <taxon>Ochrophyta</taxon>
        <taxon>Bolidophyceae</taxon>
        <taxon>Parmales</taxon>
        <taxon>Triparmaceae</taxon>
        <taxon>Triparma</taxon>
    </lineage>
</organism>
<name>A0A9W6ZBG4_9STRA</name>